<dbReference type="InterPro" id="IPR036186">
    <property type="entry name" value="Serpin_sf"/>
</dbReference>
<dbReference type="RefSeq" id="WP_014134709.1">
    <property type="nucleotide sequence ID" value="NC_016109.1"/>
</dbReference>
<dbReference type="HOGENOM" id="CLU_041784_0_0_11"/>
<proteinExistence type="inferred from homology"/>
<dbReference type="EMBL" id="AP010968">
    <property type="protein sequence ID" value="BAJ27391.1"/>
    <property type="molecule type" value="Genomic_DNA"/>
</dbReference>
<reference evidence="3 4" key="1">
    <citation type="journal article" date="2010" name="DNA Res.">
        <title>Genome sequence of Kitasatospora setae NBRC 14216T: an evolutionary snapshot of the family Streptomycetaceae.</title>
        <authorList>
            <person name="Ichikawa N."/>
            <person name="Oguchi A."/>
            <person name="Ikeda H."/>
            <person name="Ishikawa J."/>
            <person name="Kitani S."/>
            <person name="Watanabe Y."/>
            <person name="Nakamura S."/>
            <person name="Katano Y."/>
            <person name="Kishi E."/>
            <person name="Sasagawa M."/>
            <person name="Ankai A."/>
            <person name="Fukui S."/>
            <person name="Hashimoto Y."/>
            <person name="Kamata S."/>
            <person name="Otoguro M."/>
            <person name="Tanikawa S."/>
            <person name="Nihira T."/>
            <person name="Horinouchi S."/>
            <person name="Ohnishi Y."/>
            <person name="Hayakawa M."/>
            <person name="Kuzuyama T."/>
            <person name="Arisawa A."/>
            <person name="Nomoto F."/>
            <person name="Miura H."/>
            <person name="Takahashi Y."/>
            <person name="Fujita N."/>
        </authorList>
    </citation>
    <scope>NUCLEOTIDE SEQUENCE [LARGE SCALE GENOMIC DNA]</scope>
    <source>
        <strain evidence="4">ATCC 33774 / DSM 43861 / JCM 3304 / KCC A-0304 / NBRC 14216 / KM-6054</strain>
    </source>
</reference>
<protein>
    <recommendedName>
        <fullName evidence="2">Serpin domain-containing protein</fullName>
    </recommendedName>
</protein>
<feature type="domain" description="Serpin" evidence="2">
    <location>
        <begin position="18"/>
        <end position="388"/>
    </location>
</feature>
<dbReference type="Proteomes" id="UP000007076">
    <property type="component" value="Chromosome"/>
</dbReference>
<dbReference type="InterPro" id="IPR042185">
    <property type="entry name" value="Serpin_sf_2"/>
</dbReference>
<dbReference type="PATRIC" id="fig|452652.3.peg.1568"/>
<dbReference type="eggNOG" id="COG4826">
    <property type="taxonomic scope" value="Bacteria"/>
</dbReference>
<dbReference type="SMART" id="SM00093">
    <property type="entry name" value="SERPIN"/>
    <property type="match status" value="1"/>
</dbReference>
<evidence type="ECO:0000259" key="2">
    <source>
        <dbReference type="SMART" id="SM00093"/>
    </source>
</evidence>
<comment type="similarity">
    <text evidence="1">Belongs to the serpin family.</text>
</comment>
<evidence type="ECO:0000313" key="4">
    <source>
        <dbReference type="Proteomes" id="UP000007076"/>
    </source>
</evidence>
<dbReference type="Gene3D" id="3.30.497.10">
    <property type="entry name" value="Antithrombin, subunit I, domain 2"/>
    <property type="match status" value="2"/>
</dbReference>
<evidence type="ECO:0000256" key="1">
    <source>
        <dbReference type="RuleBase" id="RU000411"/>
    </source>
</evidence>
<gene>
    <name evidence="3" type="ordered locus">KSE_15640</name>
</gene>
<organism evidence="3 4">
    <name type="scientific">Kitasatospora setae (strain ATCC 33774 / DSM 43861 / JCM 3304 / KCC A-0304 / NBRC 14216 / KM-6054)</name>
    <name type="common">Streptomyces setae</name>
    <dbReference type="NCBI Taxonomy" id="452652"/>
    <lineage>
        <taxon>Bacteria</taxon>
        <taxon>Bacillati</taxon>
        <taxon>Actinomycetota</taxon>
        <taxon>Actinomycetes</taxon>
        <taxon>Kitasatosporales</taxon>
        <taxon>Streptomycetaceae</taxon>
        <taxon>Kitasatospora</taxon>
    </lineage>
</organism>
<dbReference type="Pfam" id="PF00079">
    <property type="entry name" value="Serpin"/>
    <property type="match status" value="2"/>
</dbReference>
<dbReference type="Gene3D" id="2.30.39.10">
    <property type="entry name" value="Alpha-1-antitrypsin, domain 1"/>
    <property type="match status" value="1"/>
</dbReference>
<dbReference type="KEGG" id="ksk:KSE_15640"/>
<keyword evidence="4" id="KW-1185">Reference proteome</keyword>
<dbReference type="STRING" id="452652.KSE_15640"/>
<evidence type="ECO:0000313" key="3">
    <source>
        <dbReference type="EMBL" id="BAJ27391.1"/>
    </source>
</evidence>
<name>E4N860_KITSK</name>
<accession>E4N860</accession>
<dbReference type="AlphaFoldDB" id="E4N860"/>
<dbReference type="InterPro" id="IPR042178">
    <property type="entry name" value="Serpin_sf_1"/>
</dbReference>
<dbReference type="SUPFAM" id="SSF56574">
    <property type="entry name" value="Serpins"/>
    <property type="match status" value="2"/>
</dbReference>
<sequence length="396" mass="41025">MATDAIERVNALGARWGRELDHTVNQAWTALGVWPLLAALAAGAAGPARTELAQALGAPADQAPAQARELLELIRRVPGCAAALGVWTAADAGVEDGWRESLDASLWGQLTGDAAKDRAALDAWARERTGGLVPGLSIEPSGALLVLASALTVRTRWARRFHRCRHQPQQGPWAGLEPLMLEASGPGLFERLALAETSAGPVTEVRVAGGGEVDVHLVLGEPGAEPAAVVGAGFELVAGAAERRRLTDLPDGAPGPGLRLRSVESSEPEHQALLVTAGFEVRVEHDLLAHAGAFGLRAATGDGSHFPGISRTVPLKVGRAGQAATAEFSAAGFEAGAVTELEVPRGASGSSARFPVRWARAAFDRPFAFLAVHRPTGLVLIAGWVAEPGVDADADA</sequence>
<dbReference type="InterPro" id="IPR023796">
    <property type="entry name" value="Serpin_dom"/>
</dbReference>